<proteinExistence type="predicted"/>
<reference evidence="1" key="1">
    <citation type="submission" date="2022-08" db="EMBL/GenBank/DDBJ databases">
        <title>Genome Sequence of Lecanicillium fungicola.</title>
        <authorList>
            <person name="Buettner E."/>
        </authorList>
    </citation>
    <scope>NUCLEOTIDE SEQUENCE</scope>
    <source>
        <strain evidence="1">Babe33</strain>
    </source>
</reference>
<evidence type="ECO:0000313" key="2">
    <source>
        <dbReference type="Proteomes" id="UP001143910"/>
    </source>
</evidence>
<dbReference type="EMBL" id="JANJQO010000007">
    <property type="protein sequence ID" value="KAJ2984078.1"/>
    <property type="molecule type" value="Genomic_DNA"/>
</dbReference>
<keyword evidence="2" id="KW-1185">Reference proteome</keyword>
<dbReference type="Proteomes" id="UP001143910">
    <property type="component" value="Unassembled WGS sequence"/>
</dbReference>
<evidence type="ECO:0000313" key="1">
    <source>
        <dbReference type="EMBL" id="KAJ2984078.1"/>
    </source>
</evidence>
<accession>A0ACC1P0J6</accession>
<sequence length="474" mass="53069">MLTVPKLVANYHATIMARGTEVKRPAVLFFTISDFGFANVVLATVYELLRQNRVDIHVASFAPLQPRLDDLIQQVQSEFPASATPDLSIKFHNIAEFPGFATWASKANDRKKADIPHPPGRKGAEKIATLTLRALAFMEPKEYLSLFDWSSELASTLDPALVVADAILLPVHDMARTLKRKYAILHPWLVADGLIPREPWLAAYWKYPAFATGFAYPVPWSNLMENIYCYRNAKKCLSHPSVVALNQARHARGIAGDLGSFTPWVEKIPILTPMLKELDLPMNIPSNVHNCGPILTASPPLETTDPELLEWLMKRPTVLIVLGTHFEAYTETVQEQARGLQILLQRSPDVQVLWKLKREASSEKTGQQSLEDIIDPVSILASGHVICSVHHGGANSYFEAAWAGVPQVVLSMWYDTFDFATRVEHLGIGIYGNKVIGRNCVMHEDGNRHDSRRKSNENQGCPALRNLQKKEWQS</sequence>
<name>A0ACC1P0J6_9HYPO</name>
<organism evidence="1 2">
    <name type="scientific">Zarea fungicola</name>
    <dbReference type="NCBI Taxonomy" id="93591"/>
    <lineage>
        <taxon>Eukaryota</taxon>
        <taxon>Fungi</taxon>
        <taxon>Dikarya</taxon>
        <taxon>Ascomycota</taxon>
        <taxon>Pezizomycotina</taxon>
        <taxon>Sordariomycetes</taxon>
        <taxon>Hypocreomycetidae</taxon>
        <taxon>Hypocreales</taxon>
        <taxon>Cordycipitaceae</taxon>
        <taxon>Zarea</taxon>
    </lineage>
</organism>
<protein>
    <submittedName>
        <fullName evidence="1">Uncharacterized protein</fullName>
    </submittedName>
</protein>
<gene>
    <name evidence="1" type="ORF">NQ176_g219</name>
</gene>
<comment type="caution">
    <text evidence="1">The sequence shown here is derived from an EMBL/GenBank/DDBJ whole genome shotgun (WGS) entry which is preliminary data.</text>
</comment>